<dbReference type="CDD" id="cd02970">
    <property type="entry name" value="PRX_like2"/>
    <property type="match status" value="1"/>
</dbReference>
<evidence type="ECO:0000256" key="1">
    <source>
        <dbReference type="ARBA" id="ARBA00003330"/>
    </source>
</evidence>
<evidence type="ECO:0000313" key="14">
    <source>
        <dbReference type="Proteomes" id="UP000441333"/>
    </source>
</evidence>
<keyword evidence="3" id="KW-0575">Peroxidase</keyword>
<dbReference type="EMBL" id="WAAT01000052">
    <property type="protein sequence ID" value="KAB1066493.1"/>
    <property type="molecule type" value="Genomic_DNA"/>
</dbReference>
<dbReference type="RefSeq" id="WP_150940814.1">
    <property type="nucleotide sequence ID" value="NZ_WAAT01000052.1"/>
</dbReference>
<keyword evidence="4" id="KW-0049">Antioxidant</keyword>
<evidence type="ECO:0000256" key="6">
    <source>
        <dbReference type="ARBA" id="ARBA00023157"/>
    </source>
</evidence>
<evidence type="ECO:0000256" key="4">
    <source>
        <dbReference type="ARBA" id="ARBA00022862"/>
    </source>
</evidence>
<gene>
    <name evidence="13" type="ORF">F6U93_13800</name>
</gene>
<dbReference type="PANTHER" id="PTHR42801">
    <property type="entry name" value="THIOREDOXIN-DEPENDENT PEROXIDE REDUCTASE"/>
    <property type="match status" value="1"/>
</dbReference>
<evidence type="ECO:0000313" key="13">
    <source>
        <dbReference type="EMBL" id="KAB1066493.1"/>
    </source>
</evidence>
<reference evidence="13 14" key="1">
    <citation type="submission" date="2019-09" db="EMBL/GenBank/DDBJ databases">
        <authorList>
            <person name="Cao W.R."/>
        </authorList>
    </citation>
    <scope>NUCLEOTIDE SEQUENCE [LARGE SCALE GENOMIC DNA]</scope>
    <source>
        <strain evidence="13 14">B1N29</strain>
    </source>
</reference>
<evidence type="ECO:0000256" key="10">
    <source>
        <dbReference type="ARBA" id="ARBA00042639"/>
    </source>
</evidence>
<evidence type="ECO:0000256" key="8">
    <source>
        <dbReference type="ARBA" id="ARBA00032824"/>
    </source>
</evidence>
<dbReference type="PROSITE" id="PS51352">
    <property type="entry name" value="THIOREDOXIN_2"/>
    <property type="match status" value="1"/>
</dbReference>
<comment type="caution">
    <text evidence="13">The sequence shown here is derived from an EMBL/GenBank/DDBJ whole genome shotgun (WGS) entry which is preliminary data.</text>
</comment>
<dbReference type="Proteomes" id="UP000441333">
    <property type="component" value="Unassembled WGS sequence"/>
</dbReference>
<evidence type="ECO:0000256" key="2">
    <source>
        <dbReference type="ARBA" id="ARBA00013017"/>
    </source>
</evidence>
<dbReference type="InterPro" id="IPR013766">
    <property type="entry name" value="Thioredoxin_domain"/>
</dbReference>
<dbReference type="PANTHER" id="PTHR42801:SF7">
    <property type="entry name" value="SLL1159 PROTEIN"/>
    <property type="match status" value="1"/>
</dbReference>
<dbReference type="GO" id="GO:0045454">
    <property type="term" value="P:cell redox homeostasis"/>
    <property type="evidence" value="ECO:0007669"/>
    <property type="project" value="TreeGrafter"/>
</dbReference>
<dbReference type="InterPro" id="IPR050924">
    <property type="entry name" value="Peroxiredoxin_BCP/PrxQ"/>
</dbReference>
<dbReference type="Gene3D" id="3.40.30.10">
    <property type="entry name" value="Glutaredoxin"/>
    <property type="match status" value="1"/>
</dbReference>
<evidence type="ECO:0000259" key="12">
    <source>
        <dbReference type="PROSITE" id="PS51352"/>
    </source>
</evidence>
<dbReference type="PROSITE" id="PS51257">
    <property type="entry name" value="PROKAR_LIPOPROTEIN"/>
    <property type="match status" value="1"/>
</dbReference>
<evidence type="ECO:0000256" key="11">
    <source>
        <dbReference type="ARBA" id="ARBA00049091"/>
    </source>
</evidence>
<keyword evidence="6" id="KW-1015">Disulfide bond</keyword>
<evidence type="ECO:0000256" key="5">
    <source>
        <dbReference type="ARBA" id="ARBA00023002"/>
    </source>
</evidence>
<organism evidence="13 14">
    <name type="scientific">Pseudotamlana haliotis</name>
    <dbReference type="NCBI Taxonomy" id="2614804"/>
    <lineage>
        <taxon>Bacteria</taxon>
        <taxon>Pseudomonadati</taxon>
        <taxon>Bacteroidota</taxon>
        <taxon>Flavobacteriia</taxon>
        <taxon>Flavobacteriales</taxon>
        <taxon>Flavobacteriaceae</taxon>
        <taxon>Pseudotamlana</taxon>
    </lineage>
</organism>
<dbReference type="AlphaFoldDB" id="A0A6N6MBI1"/>
<feature type="domain" description="Thioredoxin" evidence="12">
    <location>
        <begin position="86"/>
        <end position="257"/>
    </location>
</feature>
<evidence type="ECO:0000256" key="9">
    <source>
        <dbReference type="ARBA" id="ARBA00038489"/>
    </source>
</evidence>
<dbReference type="GO" id="GO:0005737">
    <property type="term" value="C:cytoplasm"/>
    <property type="evidence" value="ECO:0007669"/>
    <property type="project" value="TreeGrafter"/>
</dbReference>
<proteinExistence type="inferred from homology"/>
<dbReference type="EC" id="1.11.1.24" evidence="2"/>
<keyword evidence="7" id="KW-0676">Redox-active center</keyword>
<sequence>MKIKILSTLFLGATLIACGGKNDKKQNAVTEVEPEKKEKTMEEPTLKSQLDEKKANFELKADDYKKKIYAEGIESVENSGITSSAKQVGDQAPNFTLKNALDEPVSLNDYLKEGKVVLTWYRGGWCPYCNLTLHELQEELPNFKANGATLLALTPELPDESMSTSEKNDLEFEVLSDLGNKIAKEYGIVFKLTDEVAEAYNAAFDMNNHNGDTSNELPLAATYIINQNGEIEYAFLDADYRNRAEPSELTTFLKDNK</sequence>
<evidence type="ECO:0000256" key="3">
    <source>
        <dbReference type="ARBA" id="ARBA00022559"/>
    </source>
</evidence>
<dbReference type="GO" id="GO:0034599">
    <property type="term" value="P:cellular response to oxidative stress"/>
    <property type="evidence" value="ECO:0007669"/>
    <property type="project" value="TreeGrafter"/>
</dbReference>
<dbReference type="Pfam" id="PF00578">
    <property type="entry name" value="AhpC-TSA"/>
    <property type="match status" value="1"/>
</dbReference>
<dbReference type="InterPro" id="IPR036249">
    <property type="entry name" value="Thioredoxin-like_sf"/>
</dbReference>
<name>A0A6N6MBI1_9FLAO</name>
<protein>
    <recommendedName>
        <fullName evidence="2">thioredoxin-dependent peroxiredoxin</fullName>
        <ecNumber evidence="2">1.11.1.24</ecNumber>
    </recommendedName>
    <alternativeName>
        <fullName evidence="8">Thioredoxin peroxidase</fullName>
    </alternativeName>
    <alternativeName>
        <fullName evidence="10">Thioredoxin-dependent peroxiredoxin Bcp</fullName>
    </alternativeName>
</protein>
<evidence type="ECO:0000256" key="7">
    <source>
        <dbReference type="ARBA" id="ARBA00023284"/>
    </source>
</evidence>
<keyword evidence="5" id="KW-0560">Oxidoreductase</keyword>
<keyword evidence="14" id="KW-1185">Reference proteome</keyword>
<comment type="function">
    <text evidence="1">Thiol-specific peroxidase that catalyzes the reduction of hydrogen peroxide and organic hydroperoxides to water and alcohols, respectively. Plays a role in cell protection against oxidative stress by detoxifying peroxides and as sensor of hydrogen peroxide-mediated signaling events.</text>
</comment>
<dbReference type="GO" id="GO:0008379">
    <property type="term" value="F:thioredoxin peroxidase activity"/>
    <property type="evidence" value="ECO:0007669"/>
    <property type="project" value="TreeGrafter"/>
</dbReference>
<comment type="similarity">
    <text evidence="9">Belongs to the peroxiredoxin family. BCP/PrxQ subfamily.</text>
</comment>
<accession>A0A6N6MBI1</accession>
<dbReference type="SUPFAM" id="SSF52833">
    <property type="entry name" value="Thioredoxin-like"/>
    <property type="match status" value="1"/>
</dbReference>
<comment type="catalytic activity">
    <reaction evidence="11">
        <text>a hydroperoxide + [thioredoxin]-dithiol = an alcohol + [thioredoxin]-disulfide + H2O</text>
        <dbReference type="Rhea" id="RHEA:62620"/>
        <dbReference type="Rhea" id="RHEA-COMP:10698"/>
        <dbReference type="Rhea" id="RHEA-COMP:10700"/>
        <dbReference type="ChEBI" id="CHEBI:15377"/>
        <dbReference type="ChEBI" id="CHEBI:29950"/>
        <dbReference type="ChEBI" id="CHEBI:30879"/>
        <dbReference type="ChEBI" id="CHEBI:35924"/>
        <dbReference type="ChEBI" id="CHEBI:50058"/>
        <dbReference type="EC" id="1.11.1.24"/>
    </reaction>
</comment>
<dbReference type="InterPro" id="IPR000866">
    <property type="entry name" value="AhpC/TSA"/>
</dbReference>